<dbReference type="Pfam" id="PF25873">
    <property type="entry name" value="WHD_MalT"/>
    <property type="match status" value="1"/>
</dbReference>
<dbReference type="InterPro" id="IPR059106">
    <property type="entry name" value="WHD_MalT"/>
</dbReference>
<dbReference type="InterPro" id="IPR027417">
    <property type="entry name" value="P-loop_NTPase"/>
</dbReference>
<accession>A0A239A8T4</accession>
<dbReference type="PROSITE" id="PS50043">
    <property type="entry name" value="HTH_LUXR_2"/>
    <property type="match status" value="1"/>
</dbReference>
<dbReference type="Pfam" id="PF00196">
    <property type="entry name" value="GerE"/>
    <property type="match status" value="1"/>
</dbReference>
<gene>
    <name evidence="6" type="ORF">SAMN05444352_101279</name>
</gene>
<dbReference type="OrthoDB" id="1123107at2"/>
<keyword evidence="7" id="KW-1185">Reference proteome</keyword>
<dbReference type="EMBL" id="FZOL01000001">
    <property type="protein sequence ID" value="SNR92027.1"/>
    <property type="molecule type" value="Genomic_DNA"/>
</dbReference>
<keyword evidence="4" id="KW-0175">Coiled coil</keyword>
<dbReference type="InterPro" id="IPR003593">
    <property type="entry name" value="AAA+_ATPase"/>
</dbReference>
<evidence type="ECO:0000256" key="1">
    <source>
        <dbReference type="ARBA" id="ARBA00023015"/>
    </source>
</evidence>
<feature type="coiled-coil region" evidence="4">
    <location>
        <begin position="663"/>
        <end position="690"/>
    </location>
</feature>
<protein>
    <submittedName>
        <fullName evidence="6">LuxR family transcriptional regulator, maltose regulon positive regulatory protein</fullName>
    </submittedName>
</protein>
<dbReference type="STRING" id="1215104.GCA_000730585_04130"/>
<dbReference type="Gene3D" id="3.40.50.300">
    <property type="entry name" value="P-loop containing nucleotide triphosphate hydrolases"/>
    <property type="match status" value="1"/>
</dbReference>
<dbReference type="GO" id="GO:0006355">
    <property type="term" value="P:regulation of DNA-templated transcription"/>
    <property type="evidence" value="ECO:0007669"/>
    <property type="project" value="InterPro"/>
</dbReference>
<dbReference type="InterPro" id="IPR041664">
    <property type="entry name" value="AAA_16"/>
</dbReference>
<keyword evidence="3" id="KW-0804">Transcription</keyword>
<dbReference type="RefSeq" id="WP_042122583.1">
    <property type="nucleotide sequence ID" value="NZ_FZOL01000001.1"/>
</dbReference>
<evidence type="ECO:0000256" key="2">
    <source>
        <dbReference type="ARBA" id="ARBA00023125"/>
    </source>
</evidence>
<dbReference type="PANTHER" id="PTHR44688">
    <property type="entry name" value="DNA-BINDING TRANSCRIPTIONAL ACTIVATOR DEVR_DOSR"/>
    <property type="match status" value="1"/>
</dbReference>
<dbReference type="SMART" id="SM00421">
    <property type="entry name" value="HTH_LUXR"/>
    <property type="match status" value="1"/>
</dbReference>
<reference evidence="7" key="1">
    <citation type="submission" date="2017-06" db="EMBL/GenBank/DDBJ databases">
        <authorList>
            <person name="Varghese N."/>
            <person name="Submissions S."/>
        </authorList>
    </citation>
    <scope>NUCLEOTIDE SEQUENCE [LARGE SCALE GENOMIC DNA]</scope>
    <source>
        <strain evidence="7">DSM 22348</strain>
    </source>
</reference>
<keyword evidence="2" id="KW-0238">DNA-binding</keyword>
<sequence length="892" mass="100061">MSLDSLLIPTKFAPPRISPQTTPRSKLLSRLKESQDCRLTLVCGSAGFGKTTLLAQWRQELLKRGEHVCWLSLSPEEQQLPQFRTYLMGALQQAGLPVDTGTALPSEARAELPVASTVATIIDAVCQYGKDIFLFIDDYHHADDASTHALIQGLLDHGPDELHLILASRTHPPLTIGRMRMTGELTEISFPELPFDFHETQDFLGKHLGDVTPDDMRLIHEITDGWPMCVQMICIRLKRDPTNRTGLSQMLLQRNHLQRYLSEDVMRDLPQNVADFLEMISICRRFNADLAQCVSDDPQARTLLDQLERDNLLLLPVELDSPSPWYRLHPLFANFLQERLSARNPELMRKIHSRASYWFERHGSLTEALRHAYHANDLQAAARLAECADLPIRSMSFISTLQRWMNQLSADVLMEHPRLLIFGCWALVATCHWRDAQAWLNRLQQVHSEFALHTRYLRASIALQRDDTDAALSLVATSDFNTLKDRFLRQAHLAVLSLAYCAAGRYADARALHRNVARLPRAELLDDMALVAESTLLLSYLLEGTYRKAIRIGSALVVRAEQANGRRSVSAVNCAAFTSDAYYEADRLSEAHEVLANRLDLLRFSSPEPMIRALIVRSRLVAMQTSPQEALHVLSEDEDHCREQALDRPLAHVLAEQARLHLLLNHLDAAQELQTELNELADRHRNAEGFMAEIDSIAALAAARLALKLGQWEHVLTCIQGVRRHGIAFSRQKSLVLADLISGVALTYLGRASDSRNCLVAGVEAAKRLGLVRTLLDEGDSVVLALRKLQPTLEPDGISEYLAKVVRVGDADCSTLTTTKDNKAEEHNLGLKPREIEILCLLGQSMSNKRIALTLNITLETVKWNLKGIFGKLGVSSRYDAVVAARKRGLID</sequence>
<dbReference type="SMART" id="SM00382">
    <property type="entry name" value="AAA"/>
    <property type="match status" value="1"/>
</dbReference>
<dbReference type="InterPro" id="IPR011990">
    <property type="entry name" value="TPR-like_helical_dom_sf"/>
</dbReference>
<dbReference type="Pfam" id="PF13191">
    <property type="entry name" value="AAA_16"/>
    <property type="match status" value="1"/>
</dbReference>
<dbReference type="SUPFAM" id="SSF52540">
    <property type="entry name" value="P-loop containing nucleoside triphosphate hydrolases"/>
    <property type="match status" value="1"/>
</dbReference>
<dbReference type="InterPro" id="IPR016032">
    <property type="entry name" value="Sig_transdc_resp-reg_C-effctor"/>
</dbReference>
<proteinExistence type="predicted"/>
<dbReference type="Gene3D" id="1.25.40.10">
    <property type="entry name" value="Tetratricopeptide repeat domain"/>
    <property type="match status" value="1"/>
</dbReference>
<evidence type="ECO:0000313" key="7">
    <source>
        <dbReference type="Proteomes" id="UP000198407"/>
    </source>
</evidence>
<feature type="domain" description="HTH luxR-type" evidence="5">
    <location>
        <begin position="824"/>
        <end position="889"/>
    </location>
</feature>
<evidence type="ECO:0000256" key="3">
    <source>
        <dbReference type="ARBA" id="ARBA00023163"/>
    </source>
</evidence>
<dbReference type="AlphaFoldDB" id="A0A239A8T4"/>
<dbReference type="CDD" id="cd06170">
    <property type="entry name" value="LuxR_C_like"/>
    <property type="match status" value="1"/>
</dbReference>
<dbReference type="GO" id="GO:0003677">
    <property type="term" value="F:DNA binding"/>
    <property type="evidence" value="ECO:0007669"/>
    <property type="project" value="UniProtKB-KW"/>
</dbReference>
<dbReference type="InterPro" id="IPR000792">
    <property type="entry name" value="Tscrpt_reg_LuxR_C"/>
</dbReference>
<dbReference type="SUPFAM" id="SSF46894">
    <property type="entry name" value="C-terminal effector domain of the bipartite response regulators"/>
    <property type="match status" value="1"/>
</dbReference>
<keyword evidence="1" id="KW-0805">Transcription regulation</keyword>
<name>A0A239A8T4_9PSED</name>
<evidence type="ECO:0000313" key="6">
    <source>
        <dbReference type="EMBL" id="SNR92027.1"/>
    </source>
</evidence>
<evidence type="ECO:0000256" key="4">
    <source>
        <dbReference type="SAM" id="Coils"/>
    </source>
</evidence>
<evidence type="ECO:0000259" key="5">
    <source>
        <dbReference type="PROSITE" id="PS50043"/>
    </source>
</evidence>
<dbReference type="Gene3D" id="1.10.10.10">
    <property type="entry name" value="Winged helix-like DNA-binding domain superfamily/Winged helix DNA-binding domain"/>
    <property type="match status" value="1"/>
</dbReference>
<dbReference type="PANTHER" id="PTHR44688:SF16">
    <property type="entry name" value="DNA-BINDING TRANSCRIPTIONAL ACTIVATOR DEVR_DOSR"/>
    <property type="match status" value="1"/>
</dbReference>
<organism evidence="6 7">
    <name type="scientific">Pseudomonas japonica</name>
    <dbReference type="NCBI Taxonomy" id="256466"/>
    <lineage>
        <taxon>Bacteria</taxon>
        <taxon>Pseudomonadati</taxon>
        <taxon>Pseudomonadota</taxon>
        <taxon>Gammaproteobacteria</taxon>
        <taxon>Pseudomonadales</taxon>
        <taxon>Pseudomonadaceae</taxon>
        <taxon>Pseudomonas</taxon>
    </lineage>
</organism>
<dbReference type="Proteomes" id="UP000198407">
    <property type="component" value="Unassembled WGS sequence"/>
</dbReference>
<dbReference type="InterPro" id="IPR036388">
    <property type="entry name" value="WH-like_DNA-bd_sf"/>
</dbReference>